<dbReference type="EMBL" id="JAQQDW010000133">
    <property type="protein sequence ID" value="MFM0108715.1"/>
    <property type="molecule type" value="Genomic_DNA"/>
</dbReference>
<evidence type="ECO:0000313" key="2">
    <source>
        <dbReference type="Proteomes" id="UP001629235"/>
    </source>
</evidence>
<proteinExistence type="predicted"/>
<dbReference type="Proteomes" id="UP001629235">
    <property type="component" value="Unassembled WGS sequence"/>
</dbReference>
<comment type="caution">
    <text evidence="1">The sequence shown here is derived from an EMBL/GenBank/DDBJ whole genome shotgun (WGS) entry which is preliminary data.</text>
</comment>
<name>A0ACC7NNW6_9BURK</name>
<gene>
    <name evidence="1" type="ORF">PQR01_36215</name>
</gene>
<reference evidence="1 2" key="1">
    <citation type="journal article" date="2024" name="Chem. Sci.">
        <title>Discovery of megapolipeptins by genome mining of a Burkholderiales bacteria collection.</title>
        <authorList>
            <person name="Paulo B.S."/>
            <person name="Recchia M.J.J."/>
            <person name="Lee S."/>
            <person name="Fergusson C.H."/>
            <person name="Romanowski S.B."/>
            <person name="Hernandez A."/>
            <person name="Krull N."/>
            <person name="Liu D.Y."/>
            <person name="Cavanagh H."/>
            <person name="Bos A."/>
            <person name="Gray C.A."/>
            <person name="Murphy B.T."/>
            <person name="Linington R.G."/>
            <person name="Eustaquio A.S."/>
        </authorList>
    </citation>
    <scope>NUCLEOTIDE SEQUENCE [LARGE SCALE GENOMIC DNA]</scope>
    <source>
        <strain evidence="1 2">RL18-126-BIB-B</strain>
    </source>
</reference>
<evidence type="ECO:0000313" key="1">
    <source>
        <dbReference type="EMBL" id="MFM0108715.1"/>
    </source>
</evidence>
<keyword evidence="2" id="KW-1185">Reference proteome</keyword>
<organism evidence="1 2">
    <name type="scientific">Paraburkholderia rhynchosiae</name>
    <dbReference type="NCBI Taxonomy" id="487049"/>
    <lineage>
        <taxon>Bacteria</taxon>
        <taxon>Pseudomonadati</taxon>
        <taxon>Pseudomonadota</taxon>
        <taxon>Betaproteobacteria</taxon>
        <taxon>Burkholderiales</taxon>
        <taxon>Burkholderiaceae</taxon>
        <taxon>Paraburkholderia</taxon>
    </lineage>
</organism>
<sequence>MTKNDDAALAEIEEVRKSVLSVMGDLVPAGPPASADESKGFLLSSWTKASRDLPPHYLVHFLLIGLLKYPHLGQWEKTAWALPVRLGGKLYGVEHRKMGVGVFAPNPDPSAARSSRPTEAEEADAREIVRRIRRAVDVAAPYFEWRANTAAKGRNINVVNRSAVLFERYRFFCKQFDALTAQASSRKEETVAPEDIVSDHKLRLSHMFPAIRLLEEAEWSAQAAIEAFFSWTEHVFIHLAILQGTIQTGDEVANLAEADWKAKYKAALDISNVKAKRHYDSLIALRTQIRNFMAHGAFGKSGEAFSFHSGAGAVPVLLTRSPKHRYALTGTPAFDEKSALQELESFVAYLWSGPRAPARECLESDLPTVLTFASDGTYSAAMESVDAMIKFVRRRLDEQERAANMDW</sequence>
<accession>A0ACC7NNW6</accession>
<protein>
    <submittedName>
        <fullName evidence="1">Uncharacterized protein</fullName>
    </submittedName>
</protein>